<evidence type="ECO:0000256" key="3">
    <source>
        <dbReference type="ARBA" id="ARBA00022827"/>
    </source>
</evidence>
<keyword evidence="3" id="KW-0274">FAD</keyword>
<evidence type="ECO:0000256" key="7">
    <source>
        <dbReference type="ARBA" id="ARBA00038878"/>
    </source>
</evidence>
<evidence type="ECO:0000256" key="6">
    <source>
        <dbReference type="ARBA" id="ARBA00037941"/>
    </source>
</evidence>
<dbReference type="SUPFAM" id="SSF51905">
    <property type="entry name" value="FAD/NAD(P)-binding domain"/>
    <property type="match status" value="1"/>
</dbReference>
<dbReference type="OMA" id="GVHFTRM"/>
<protein>
    <recommendedName>
        <fullName evidence="8">L-2-hydroxyglutarate dehydrogenase, mitochondrial</fullName>
        <ecNumber evidence="7">1.1.99.2</ecNumber>
    </recommendedName>
</protein>
<evidence type="ECO:0000256" key="4">
    <source>
        <dbReference type="ARBA" id="ARBA00023002"/>
    </source>
</evidence>
<keyword evidence="4" id="KW-0560">Oxidoreductase</keyword>
<comment type="cofactor">
    <cofactor evidence="1">
        <name>FAD</name>
        <dbReference type="ChEBI" id="CHEBI:57692"/>
    </cofactor>
</comment>
<dbReference type="Proteomes" id="UP000053144">
    <property type="component" value="Chromosome 10"/>
</dbReference>
<evidence type="ECO:0000256" key="1">
    <source>
        <dbReference type="ARBA" id="ARBA00001974"/>
    </source>
</evidence>
<reference evidence="11" key="1">
    <citation type="journal article" date="2015" name="Proc. Natl. Acad. Sci. U.S.A.">
        <title>Genome sequencing of adzuki bean (Vigna angularis) provides insight into high starch and low fat accumulation and domestication.</title>
        <authorList>
            <person name="Yang K."/>
            <person name="Tian Z."/>
            <person name="Chen C."/>
            <person name="Luo L."/>
            <person name="Zhao B."/>
            <person name="Wang Z."/>
            <person name="Yu L."/>
            <person name="Li Y."/>
            <person name="Sun Y."/>
            <person name="Li W."/>
            <person name="Chen Y."/>
            <person name="Li Y."/>
            <person name="Zhang Y."/>
            <person name="Ai D."/>
            <person name="Zhao J."/>
            <person name="Shang C."/>
            <person name="Ma Y."/>
            <person name="Wu B."/>
            <person name="Wang M."/>
            <person name="Gao L."/>
            <person name="Sun D."/>
            <person name="Zhang P."/>
            <person name="Guo F."/>
            <person name="Wang W."/>
            <person name="Li Y."/>
            <person name="Wang J."/>
            <person name="Varshney R.K."/>
            <person name="Wang J."/>
            <person name="Ling H.Q."/>
            <person name="Wan P."/>
        </authorList>
    </citation>
    <scope>NUCLEOTIDE SEQUENCE</scope>
    <source>
        <strain evidence="11">cv. Jingnong 6</strain>
    </source>
</reference>
<dbReference type="Gramene" id="KOM56296">
    <property type="protein sequence ID" value="KOM56296"/>
    <property type="gene ID" value="LR48_Vigan10g218800"/>
</dbReference>
<accession>A0A0L9VMJ1</accession>
<proteinExistence type="inferred from homology"/>
<dbReference type="InterPro" id="IPR006076">
    <property type="entry name" value="FAD-dep_OxRdtase"/>
</dbReference>
<sequence length="515" mass="56629">MLKQTVQRLGGCISASRRNGDVHMKWKKHLFGNWVRSMSSKPQSNDNRSTSYSVPKERVECVVIGAGVVGIAVARALALKGRKVLVVESAPTFGTGTSSRSSEVIHAGIYYPANSFKVGISLVIKVVIFIYPQNIGAISMLWFDFVKIADKCGRYSKNCGHTNPRNLDGGSEICLMCYLVKREYWAIFCVRGRDMLYEYCSQHDIPHKQIGKLIVATRSSEIPKLCDILDRGIQNGVDGLKMVDGVDAMKIEPELQCMKAILSPVTGIVDSHSLMLSLVGEAENHGATFTYNSTVIGGHVEGNDICVHVTETDRLKEWKGTSILHPELLLSSKLIVNSTGLSAPALANRFRGLKSGVVPPSYYARGCYFTLSNTKVSPFRHLIYPIPEDGGIGVHVTIDLNGQVKFGPNVEWIDSVDDISSFQNKFDYSVNPNRAERFYPEIRKYYPNLKDGSLEPGYSGIRPKLSGPSQLPADFVIQGEEIHGIPGLINLFGIESPGLTSSMAIAEFICTRFVG</sequence>
<comment type="similarity">
    <text evidence="6">Belongs to the L2HGDH family.</text>
</comment>
<name>A0A0L9VMJ1_PHAAN</name>
<dbReference type="PANTHER" id="PTHR43104:SF4">
    <property type="entry name" value="L-2-HYDROXYGLUTARATE DEHYDROGENASE, MITOCHONDRIAL"/>
    <property type="match status" value="1"/>
</dbReference>
<dbReference type="GO" id="GO:0047545">
    <property type="term" value="F:(S)-2-hydroxyglutarate dehydrogenase activity"/>
    <property type="evidence" value="ECO:0007669"/>
    <property type="project" value="UniProtKB-EC"/>
</dbReference>
<comment type="catalytic activity">
    <reaction evidence="5">
        <text>(S)-2-hydroxyglutarate + A = 2-oxoglutarate + AH2</text>
        <dbReference type="Rhea" id="RHEA:21252"/>
        <dbReference type="ChEBI" id="CHEBI:13193"/>
        <dbReference type="ChEBI" id="CHEBI:16782"/>
        <dbReference type="ChEBI" id="CHEBI:16810"/>
        <dbReference type="ChEBI" id="CHEBI:17499"/>
        <dbReference type="EC" id="1.1.99.2"/>
    </reaction>
</comment>
<evidence type="ECO:0000256" key="2">
    <source>
        <dbReference type="ARBA" id="ARBA00022630"/>
    </source>
</evidence>
<dbReference type="Pfam" id="PF01266">
    <property type="entry name" value="DAO"/>
    <property type="match status" value="1"/>
</dbReference>
<evidence type="ECO:0000256" key="5">
    <source>
        <dbReference type="ARBA" id="ARBA00036066"/>
    </source>
</evidence>
<dbReference type="STRING" id="3914.A0A0L9VMJ1"/>
<evidence type="ECO:0000256" key="8">
    <source>
        <dbReference type="ARBA" id="ARBA00041137"/>
    </source>
</evidence>
<dbReference type="AlphaFoldDB" id="A0A0L9VMJ1"/>
<evidence type="ECO:0000313" key="10">
    <source>
        <dbReference type="EMBL" id="KOM56296.1"/>
    </source>
</evidence>
<dbReference type="InterPro" id="IPR036188">
    <property type="entry name" value="FAD/NAD-bd_sf"/>
</dbReference>
<gene>
    <name evidence="10" type="ORF">LR48_Vigan10g218800</name>
</gene>
<dbReference type="EC" id="1.1.99.2" evidence="7"/>
<dbReference type="Gene3D" id="3.50.50.60">
    <property type="entry name" value="FAD/NAD(P)-binding domain"/>
    <property type="match status" value="2"/>
</dbReference>
<evidence type="ECO:0000313" key="11">
    <source>
        <dbReference type="Proteomes" id="UP000053144"/>
    </source>
</evidence>
<feature type="domain" description="FAD dependent oxidoreductase" evidence="9">
    <location>
        <begin position="61"/>
        <end position="509"/>
    </location>
</feature>
<evidence type="ECO:0000259" key="9">
    <source>
        <dbReference type="Pfam" id="PF01266"/>
    </source>
</evidence>
<keyword evidence="2" id="KW-0285">Flavoprotein</keyword>
<organism evidence="10 11">
    <name type="scientific">Phaseolus angularis</name>
    <name type="common">Azuki bean</name>
    <name type="synonym">Vigna angularis</name>
    <dbReference type="NCBI Taxonomy" id="3914"/>
    <lineage>
        <taxon>Eukaryota</taxon>
        <taxon>Viridiplantae</taxon>
        <taxon>Streptophyta</taxon>
        <taxon>Embryophyta</taxon>
        <taxon>Tracheophyta</taxon>
        <taxon>Spermatophyta</taxon>
        <taxon>Magnoliopsida</taxon>
        <taxon>eudicotyledons</taxon>
        <taxon>Gunneridae</taxon>
        <taxon>Pentapetalae</taxon>
        <taxon>rosids</taxon>
        <taxon>fabids</taxon>
        <taxon>Fabales</taxon>
        <taxon>Fabaceae</taxon>
        <taxon>Papilionoideae</taxon>
        <taxon>50 kb inversion clade</taxon>
        <taxon>NPAAA clade</taxon>
        <taxon>indigoferoid/millettioid clade</taxon>
        <taxon>Phaseoleae</taxon>
        <taxon>Vigna</taxon>
    </lineage>
</organism>
<dbReference type="Gene3D" id="3.30.9.10">
    <property type="entry name" value="D-Amino Acid Oxidase, subunit A, domain 2"/>
    <property type="match status" value="1"/>
</dbReference>
<dbReference type="EMBL" id="CM003380">
    <property type="protein sequence ID" value="KOM56296.1"/>
    <property type="molecule type" value="Genomic_DNA"/>
</dbReference>
<dbReference type="PANTHER" id="PTHR43104">
    <property type="entry name" value="L-2-HYDROXYGLUTARATE DEHYDROGENASE, MITOCHONDRIAL"/>
    <property type="match status" value="1"/>
</dbReference>